<evidence type="ECO:0000256" key="2">
    <source>
        <dbReference type="SAM" id="Phobius"/>
    </source>
</evidence>
<feature type="compositionally biased region" description="Polar residues" evidence="1">
    <location>
        <begin position="163"/>
        <end position="174"/>
    </location>
</feature>
<evidence type="ECO:0000256" key="1">
    <source>
        <dbReference type="SAM" id="MobiDB-lite"/>
    </source>
</evidence>
<keyword evidence="2" id="KW-1133">Transmembrane helix</keyword>
<dbReference type="EMBL" id="VXIT01000017">
    <property type="protein sequence ID" value="KAA6407410.1"/>
    <property type="molecule type" value="Genomic_DNA"/>
</dbReference>
<protein>
    <submittedName>
        <fullName evidence="3">Uncharacterized protein</fullName>
    </submittedName>
</protein>
<accession>A0A5M8PEW1</accession>
<proteinExistence type="predicted"/>
<feature type="transmembrane region" description="Helical" evidence="2">
    <location>
        <begin position="186"/>
        <end position="207"/>
    </location>
</feature>
<keyword evidence="2" id="KW-0472">Membrane</keyword>
<name>A0A5M8PEW1_9LECA</name>
<evidence type="ECO:0000313" key="4">
    <source>
        <dbReference type="Proteomes" id="UP000324767"/>
    </source>
</evidence>
<organism evidence="3 4">
    <name type="scientific">Lasallia pustulata</name>
    <dbReference type="NCBI Taxonomy" id="136370"/>
    <lineage>
        <taxon>Eukaryota</taxon>
        <taxon>Fungi</taxon>
        <taxon>Dikarya</taxon>
        <taxon>Ascomycota</taxon>
        <taxon>Pezizomycotina</taxon>
        <taxon>Lecanoromycetes</taxon>
        <taxon>OSLEUM clade</taxon>
        <taxon>Umbilicariomycetidae</taxon>
        <taxon>Umbilicariales</taxon>
        <taxon>Umbilicariaceae</taxon>
        <taxon>Lasallia</taxon>
    </lineage>
</organism>
<sequence length="264" mass="27973">MAQYPKAYFFYPPTNNTSPFLPAATYRLGDSLDVSWTSDFPNGGIKVVLFCGKEQSDVPSALGEPLSASPTAPLNNPFQFALNQDYNGPQGVCHFHLTTDPYKVNYGNNSGTFIVINDSGLEPVTWAFTNTTTSTLSQSTPAISTSTPAMSTVDMSITVMASSTPASDNNTKAPSSPPPNSGTETGVAVGVTCGVLGFAILLGLLFWKRRQNKTQDAGVTGQLSDTHQRLSQQEQQLSGSKVRAELAASSTSYELDGVPVAEGE</sequence>
<dbReference type="Proteomes" id="UP000324767">
    <property type="component" value="Unassembled WGS sequence"/>
</dbReference>
<dbReference type="AlphaFoldDB" id="A0A5M8PEW1"/>
<evidence type="ECO:0000313" key="3">
    <source>
        <dbReference type="EMBL" id="KAA6407410.1"/>
    </source>
</evidence>
<keyword evidence="2" id="KW-0812">Transmembrane</keyword>
<feature type="region of interest" description="Disordered" evidence="1">
    <location>
        <begin position="163"/>
        <end position="184"/>
    </location>
</feature>
<gene>
    <name evidence="3" type="ORF">FRX48_08653</name>
</gene>
<comment type="caution">
    <text evidence="3">The sequence shown here is derived from an EMBL/GenBank/DDBJ whole genome shotgun (WGS) entry which is preliminary data.</text>
</comment>
<reference evidence="3 4" key="1">
    <citation type="submission" date="2019-09" db="EMBL/GenBank/DDBJ databases">
        <title>The hologenome of the rock-dwelling lichen Lasallia pustulata.</title>
        <authorList>
            <person name="Greshake Tzovaras B."/>
            <person name="Segers F."/>
            <person name="Bicker A."/>
            <person name="Dal Grande F."/>
            <person name="Otte J."/>
            <person name="Hankeln T."/>
            <person name="Schmitt I."/>
            <person name="Ebersberger I."/>
        </authorList>
    </citation>
    <scope>NUCLEOTIDE SEQUENCE [LARGE SCALE GENOMIC DNA]</scope>
    <source>
        <strain evidence="3">A1-1</strain>
    </source>
</reference>